<accession>A0A1X7U8A9</accession>
<dbReference type="InParanoid" id="A0A1X7U8A9"/>
<organism evidence="1">
    <name type="scientific">Amphimedon queenslandica</name>
    <name type="common">Sponge</name>
    <dbReference type="NCBI Taxonomy" id="400682"/>
    <lineage>
        <taxon>Eukaryota</taxon>
        <taxon>Metazoa</taxon>
        <taxon>Porifera</taxon>
        <taxon>Demospongiae</taxon>
        <taxon>Heteroscleromorpha</taxon>
        <taxon>Haplosclerida</taxon>
        <taxon>Niphatidae</taxon>
        <taxon>Amphimedon</taxon>
    </lineage>
</organism>
<proteinExistence type="predicted"/>
<evidence type="ECO:0000313" key="1">
    <source>
        <dbReference type="EnsemblMetazoa" id="Aqu2.1.23729_001"/>
    </source>
</evidence>
<dbReference type="AlphaFoldDB" id="A0A1X7U8A9"/>
<protein>
    <submittedName>
        <fullName evidence="1">Uncharacterized protein</fullName>
    </submittedName>
</protein>
<dbReference type="EnsemblMetazoa" id="Aqu2.1.23729_001">
    <property type="protein sequence ID" value="Aqu2.1.23729_001"/>
    <property type="gene ID" value="Aqu2.1.23729"/>
</dbReference>
<reference evidence="1" key="1">
    <citation type="submission" date="2017-05" db="UniProtKB">
        <authorList>
            <consortium name="EnsemblMetazoa"/>
        </authorList>
    </citation>
    <scope>IDENTIFICATION</scope>
</reference>
<name>A0A1X7U8A9_AMPQE</name>
<sequence>MCKINTTMIDVRVKLSKNTRLMATS</sequence>